<sequence length="144" mass="15137">MASPSPTSSSSNNSIGNATTESYRIGYTMLCDTAVSTYIPALSSWTTFTPATCSYNRSLPAASTTPSLSITATEITTPSPQETPLSDVSTVTEFSSTMSTTTITGSLSTSSQTSNAPKETFGCGMSGFTSLAWILYFGYKSLHR</sequence>
<protein>
    <submittedName>
        <fullName evidence="1">Uncharacterized protein</fullName>
    </submittedName>
</protein>
<accession>A0A4Y8D6G3</accession>
<organism evidence="1 2">
    <name type="scientific">Botryotinia calthae</name>
    <dbReference type="NCBI Taxonomy" id="38488"/>
    <lineage>
        <taxon>Eukaryota</taxon>
        <taxon>Fungi</taxon>
        <taxon>Dikarya</taxon>
        <taxon>Ascomycota</taxon>
        <taxon>Pezizomycotina</taxon>
        <taxon>Leotiomycetes</taxon>
        <taxon>Helotiales</taxon>
        <taxon>Sclerotiniaceae</taxon>
        <taxon>Botryotinia</taxon>
    </lineage>
</organism>
<evidence type="ECO:0000313" key="1">
    <source>
        <dbReference type="EMBL" id="TEY71229.1"/>
    </source>
</evidence>
<dbReference type="Proteomes" id="UP000297299">
    <property type="component" value="Unassembled WGS sequence"/>
</dbReference>
<dbReference type="AlphaFoldDB" id="A0A4Y8D6G3"/>
<proteinExistence type="predicted"/>
<gene>
    <name evidence="1" type="ORF">BOTCAL_0098g00180</name>
</gene>
<dbReference type="EMBL" id="PHWZ01000098">
    <property type="protein sequence ID" value="TEY71229.1"/>
    <property type="molecule type" value="Genomic_DNA"/>
</dbReference>
<name>A0A4Y8D6G3_9HELO</name>
<comment type="caution">
    <text evidence="1">The sequence shown here is derived from an EMBL/GenBank/DDBJ whole genome shotgun (WGS) entry which is preliminary data.</text>
</comment>
<reference evidence="1 2" key="1">
    <citation type="submission" date="2017-11" db="EMBL/GenBank/DDBJ databases">
        <title>Comparative genomics of Botrytis spp.</title>
        <authorList>
            <person name="Valero-Jimenez C.A."/>
            <person name="Tapia P."/>
            <person name="Veloso J."/>
            <person name="Silva-Moreno E."/>
            <person name="Staats M."/>
            <person name="Valdes J.H."/>
            <person name="Van Kan J.A.L."/>
        </authorList>
    </citation>
    <scope>NUCLEOTIDE SEQUENCE [LARGE SCALE GENOMIC DNA]</scope>
    <source>
        <strain evidence="1 2">MUCL2830</strain>
    </source>
</reference>
<keyword evidence="2" id="KW-1185">Reference proteome</keyword>
<evidence type="ECO:0000313" key="2">
    <source>
        <dbReference type="Proteomes" id="UP000297299"/>
    </source>
</evidence>
<dbReference type="OrthoDB" id="3556700at2759"/>